<dbReference type="InterPro" id="IPR035396">
    <property type="entry name" value="Bac_rhamnosid6H"/>
</dbReference>
<organism evidence="2 3">
    <name type="scientific">Aspergillus granulosus</name>
    <dbReference type="NCBI Taxonomy" id="176169"/>
    <lineage>
        <taxon>Eukaryota</taxon>
        <taxon>Fungi</taxon>
        <taxon>Dikarya</taxon>
        <taxon>Ascomycota</taxon>
        <taxon>Pezizomycotina</taxon>
        <taxon>Eurotiomycetes</taxon>
        <taxon>Eurotiomycetidae</taxon>
        <taxon>Eurotiales</taxon>
        <taxon>Aspergillaceae</taxon>
        <taxon>Aspergillus</taxon>
        <taxon>Aspergillus subgen. Nidulantes</taxon>
    </lineage>
</organism>
<gene>
    <name evidence="2" type="ORF">BJX63DRAFT_438499</name>
</gene>
<dbReference type="SUPFAM" id="SSF48208">
    <property type="entry name" value="Six-hairpin glycosidases"/>
    <property type="match status" value="1"/>
</dbReference>
<keyword evidence="3" id="KW-1185">Reference proteome</keyword>
<dbReference type="InterPro" id="IPR012341">
    <property type="entry name" value="6hp_glycosidase-like_sf"/>
</dbReference>
<dbReference type="Gene3D" id="2.60.120.260">
    <property type="entry name" value="Galactose-binding domain-like"/>
    <property type="match status" value="1"/>
</dbReference>
<evidence type="ECO:0000313" key="2">
    <source>
        <dbReference type="EMBL" id="KAL2801786.1"/>
    </source>
</evidence>
<protein>
    <submittedName>
        <fullName evidence="2">Six-hairpin glycosidase-like protein</fullName>
    </submittedName>
</protein>
<dbReference type="Pfam" id="PF17389">
    <property type="entry name" value="Bac_rhamnosid6H"/>
    <property type="match status" value="1"/>
</dbReference>
<proteinExistence type="predicted"/>
<dbReference type="EMBL" id="JBFXLT010000246">
    <property type="protein sequence ID" value="KAL2801786.1"/>
    <property type="molecule type" value="Genomic_DNA"/>
</dbReference>
<dbReference type="Gene3D" id="1.50.10.10">
    <property type="match status" value="1"/>
</dbReference>
<sequence>MAAQTVDTTWMWHPSFTEERTDTAGLFVHFRRTLELQDELPASLRVSLTADTRYKLYVNRRLVRFGPVKGDHALWFTDEVDLAPYLVRGVNHIRIHVLRFFYATAHASSFPRLPSGGVRIVPLGPDDRLGKQVQSSPLWETAIDPTTVLRIDEPEDDFLNIYEKSVPVPSDQWTWEPARVLEFQSSTGLSAPWKVSNRMIPDMQRTPIILKALHNIDSSLPRLSWEATLLSSDPPSSRASLHLPAHSTHSVDIECPSHVTAFLSLHFTRPPTPGSRVTLTYAESYEEQPTLVPYLRRKGNRLDTTKSIHGPRDMFELQGSQGVQHLRYYQDEETEEAIIPFHFRTFRFIRLQIQVGASDLVFKGVGIDAVNYPLDILASLRVEPQAQEAEGLWNTSMRTLVNCMHDCYEDCPFYEQLQYAMDTRSSILFTYYVSGDDRLARQAILQLAHSFQPALGLTSSRAPTHQPQVIPHFSLFWICMLYDHMQFFADKAFLCPLVPIADAILSYFADKIDPALGLVVIKDESGIWHFHDWTDEWRPYGIPPAATRTGVSTYTNCLYAYTLQLASHLQRYCLGREAVAEEYMDRSRSVANAVRRHCFDGEYFTDSLSTGSDAARDRSQHGQVWAVLCGAAEDGDPSRNLLRRSLDPSATFPGGRLIQASVAMSFYSLRALSKVGGPVYEELFHGFWKPWHEQLALGLTTWEEDSVSQRSDCHAWGATPLHEFMAEVVGLRPVEPGWSTIEFRPRAGLYRGLNATVPFRTGSEGDSPMCLADVSWSPTDSGEVVVSLRVRGLQGRAPIRLMTLSLPDIMMENDKALSFAISHDGFCTLL</sequence>
<accession>A0ABR4GRZ1</accession>
<dbReference type="Gene3D" id="2.60.420.10">
    <property type="entry name" value="Maltose phosphorylase, domain 3"/>
    <property type="match status" value="1"/>
</dbReference>
<dbReference type="Proteomes" id="UP001610334">
    <property type="component" value="Unassembled WGS sequence"/>
</dbReference>
<reference evidence="2 3" key="1">
    <citation type="submission" date="2024-07" db="EMBL/GenBank/DDBJ databases">
        <title>Section-level genome sequencing and comparative genomics of Aspergillus sections Usti and Cavernicolus.</title>
        <authorList>
            <consortium name="Lawrence Berkeley National Laboratory"/>
            <person name="Nybo J.L."/>
            <person name="Vesth T.C."/>
            <person name="Theobald S."/>
            <person name="Frisvad J.C."/>
            <person name="Larsen T.O."/>
            <person name="Kjaerboelling I."/>
            <person name="Rothschild-Mancinelli K."/>
            <person name="Lyhne E.K."/>
            <person name="Kogle M.E."/>
            <person name="Barry K."/>
            <person name="Clum A."/>
            <person name="Na H."/>
            <person name="Ledsgaard L."/>
            <person name="Lin J."/>
            <person name="Lipzen A."/>
            <person name="Kuo A."/>
            <person name="Riley R."/>
            <person name="Mondo S."/>
            <person name="Labutti K."/>
            <person name="Haridas S."/>
            <person name="Pangalinan J."/>
            <person name="Salamov A.A."/>
            <person name="Simmons B.A."/>
            <person name="Magnuson J.K."/>
            <person name="Chen J."/>
            <person name="Drula E."/>
            <person name="Henrissat B."/>
            <person name="Wiebenga A."/>
            <person name="Lubbers R.J."/>
            <person name="Gomes A.C."/>
            <person name="Makela M.R."/>
            <person name="Stajich J."/>
            <person name="Grigoriev I.V."/>
            <person name="Mortensen U.H."/>
            <person name="De Vries R.P."/>
            <person name="Baker S.E."/>
            <person name="Andersen M.R."/>
        </authorList>
    </citation>
    <scope>NUCLEOTIDE SEQUENCE [LARGE SCALE GENOMIC DNA]</scope>
    <source>
        <strain evidence="2 3">CBS 588.65</strain>
    </source>
</reference>
<dbReference type="InterPro" id="IPR008928">
    <property type="entry name" value="6-hairpin_glycosidase_sf"/>
</dbReference>
<dbReference type="PANTHER" id="PTHR34987:SF2">
    <property type="entry name" value="B, PUTATIVE (AFU_ORTHOLOGUE AFUA_7G05040)-RELATED"/>
    <property type="match status" value="1"/>
</dbReference>
<name>A0ABR4GRZ1_9EURO</name>
<dbReference type="PANTHER" id="PTHR34987">
    <property type="entry name" value="C, PUTATIVE (AFU_ORTHOLOGUE AFUA_3G02880)-RELATED"/>
    <property type="match status" value="1"/>
</dbReference>
<comment type="caution">
    <text evidence="2">The sequence shown here is derived from an EMBL/GenBank/DDBJ whole genome shotgun (WGS) entry which is preliminary data.</text>
</comment>
<evidence type="ECO:0000313" key="3">
    <source>
        <dbReference type="Proteomes" id="UP001610334"/>
    </source>
</evidence>
<evidence type="ECO:0000259" key="1">
    <source>
        <dbReference type="Pfam" id="PF17389"/>
    </source>
</evidence>
<feature type="domain" description="Alpha-L-rhamnosidase six-hairpin glycosidase" evidence="1">
    <location>
        <begin position="389"/>
        <end position="725"/>
    </location>
</feature>